<dbReference type="InterPro" id="IPR000232">
    <property type="entry name" value="HSF_DNA-bd"/>
</dbReference>
<evidence type="ECO:0000256" key="2">
    <source>
        <dbReference type="ARBA" id="ARBA00011233"/>
    </source>
</evidence>
<evidence type="ECO:0000256" key="4">
    <source>
        <dbReference type="ARBA" id="ARBA00023015"/>
    </source>
</evidence>
<feature type="compositionally biased region" description="Low complexity" evidence="10">
    <location>
        <begin position="242"/>
        <end position="255"/>
    </location>
</feature>
<evidence type="ECO:0000256" key="9">
    <source>
        <dbReference type="RuleBase" id="RU004020"/>
    </source>
</evidence>
<reference evidence="12 13" key="1">
    <citation type="journal article" date="2020" name="bioRxiv">
        <title>Sequence and annotation of 42 cannabis genomes reveals extensive copy number variation in cannabinoid synthesis and pathogen resistance genes.</title>
        <authorList>
            <person name="Mckernan K.J."/>
            <person name="Helbert Y."/>
            <person name="Kane L.T."/>
            <person name="Ebling H."/>
            <person name="Zhang L."/>
            <person name="Liu B."/>
            <person name="Eaton Z."/>
            <person name="Mclaughlin S."/>
            <person name="Kingan S."/>
            <person name="Baybayan P."/>
            <person name="Concepcion G."/>
            <person name="Jordan M."/>
            <person name="Riva A."/>
            <person name="Barbazuk W."/>
            <person name="Harkins T."/>
        </authorList>
    </citation>
    <scope>NUCLEOTIDE SEQUENCE [LARGE SCALE GENOMIC DNA]</scope>
    <source>
        <strain evidence="13">cv. Jamaican Lion 4</strain>
        <tissue evidence="12">Leaf</tissue>
    </source>
</reference>
<dbReference type="EMBL" id="JAATIQ010000089">
    <property type="protein sequence ID" value="KAF4384800.1"/>
    <property type="molecule type" value="Genomic_DNA"/>
</dbReference>
<sequence>MNPNDESSSPDSSSKMSETLETQPFLSDSFFVEEGVGFSGSHSPASFAFSPLPIPFSSSPVFEFESGIPVGERAQTVPSSSTGGEAGALVTVTGTEFVEVPRPLECLHGNPIPPFLSKTYDLVDDPALDPIISWGSTGGSFVVWDPVEFSRIILPRNFKHNNFSSFVRQLNTYVGEGAAFFIIAKKGTASPMSTRKGKFIICRLYNVGFRKIDTDKWEFANEAFQRGKKHLLKSIQRRKSHQSQQQIGSYIGSSSEAGKSGLEDEVEKLRNEKSTLMQEVVELQQQQRGTVHFMEAVNKRIQSAEQRQKQMVSFFSKMLQNPSFIGRLKQKEPQKEISSSRTQRKFVTQKQHQIGEPDSSMEGKLVKYSPGWRDLGMPLEGRDLNPFRMEQGIGENLVLDDENLSFQFEDFIPDKLILSDDITAMQGFSEMPDQIEEGAASSMQTEDHFFKGKGILSPKQELNPDYYVSFPEDLMKEKSFPELSSTGMESIIKQEDIWSMGLDTGAGMSSGGSDLLLATPVSYEMPELPLDIWDLGSLQVGGSELNKWSSADETPYIDPHSFSLLTNICFELWKLQDCNPWNGAAGNGFADTIFTLFCRGLLTLPQASLSWWETGNFMLENGIAFGIICTTTFGPSCER</sequence>
<dbReference type="GO" id="GO:0034605">
    <property type="term" value="P:cellular response to heat"/>
    <property type="evidence" value="ECO:0007669"/>
    <property type="project" value="TreeGrafter"/>
</dbReference>
<gene>
    <name evidence="12" type="ORF">G4B88_000196</name>
</gene>
<dbReference type="SMART" id="SM00415">
    <property type="entry name" value="HSF"/>
    <property type="match status" value="1"/>
</dbReference>
<dbReference type="GO" id="GO:0005634">
    <property type="term" value="C:nucleus"/>
    <property type="evidence" value="ECO:0007669"/>
    <property type="project" value="UniProtKB-SubCell"/>
</dbReference>
<keyword evidence="3" id="KW-0597">Phosphoprotein</keyword>
<feature type="compositionally biased region" description="Low complexity" evidence="10">
    <location>
        <begin position="1"/>
        <end position="17"/>
    </location>
</feature>
<dbReference type="GO" id="GO:0003700">
    <property type="term" value="F:DNA-binding transcription factor activity"/>
    <property type="evidence" value="ECO:0007669"/>
    <property type="project" value="InterPro"/>
</dbReference>
<evidence type="ECO:0000256" key="6">
    <source>
        <dbReference type="ARBA" id="ARBA00023125"/>
    </source>
</evidence>
<dbReference type="SUPFAM" id="SSF46785">
    <property type="entry name" value="Winged helix' DNA-binding domain"/>
    <property type="match status" value="1"/>
</dbReference>
<dbReference type="AlphaFoldDB" id="A0A7J6GR13"/>
<evidence type="ECO:0000313" key="13">
    <source>
        <dbReference type="Proteomes" id="UP000583929"/>
    </source>
</evidence>
<accession>A0A7J6GR13</accession>
<dbReference type="FunFam" id="1.10.10.10:FF:000037">
    <property type="entry name" value="Heat stress transcription factor B-4"/>
    <property type="match status" value="1"/>
</dbReference>
<dbReference type="InterPro" id="IPR036390">
    <property type="entry name" value="WH_DNA-bd_sf"/>
</dbReference>
<keyword evidence="5" id="KW-0346">Stress response</keyword>
<feature type="region of interest" description="Disordered" evidence="10">
    <location>
        <begin position="329"/>
        <end position="363"/>
    </location>
</feature>
<dbReference type="PRINTS" id="PR00056">
    <property type="entry name" value="HSFDOMAIN"/>
</dbReference>
<dbReference type="GO" id="GO:0006357">
    <property type="term" value="P:regulation of transcription by RNA polymerase II"/>
    <property type="evidence" value="ECO:0007669"/>
    <property type="project" value="TreeGrafter"/>
</dbReference>
<evidence type="ECO:0000256" key="10">
    <source>
        <dbReference type="SAM" id="MobiDB-lite"/>
    </source>
</evidence>
<evidence type="ECO:0000256" key="7">
    <source>
        <dbReference type="ARBA" id="ARBA00023163"/>
    </source>
</evidence>
<keyword evidence="6" id="KW-0238">DNA-binding</keyword>
<dbReference type="InterPro" id="IPR036388">
    <property type="entry name" value="WH-like_DNA-bd_sf"/>
</dbReference>
<organism evidence="12 13">
    <name type="scientific">Cannabis sativa</name>
    <name type="common">Hemp</name>
    <name type="synonym">Marijuana</name>
    <dbReference type="NCBI Taxonomy" id="3483"/>
    <lineage>
        <taxon>Eukaryota</taxon>
        <taxon>Viridiplantae</taxon>
        <taxon>Streptophyta</taxon>
        <taxon>Embryophyta</taxon>
        <taxon>Tracheophyta</taxon>
        <taxon>Spermatophyta</taxon>
        <taxon>Magnoliopsida</taxon>
        <taxon>eudicotyledons</taxon>
        <taxon>Gunneridae</taxon>
        <taxon>Pentapetalae</taxon>
        <taxon>rosids</taxon>
        <taxon>fabids</taxon>
        <taxon>Rosales</taxon>
        <taxon>Cannabaceae</taxon>
        <taxon>Cannabis</taxon>
    </lineage>
</organism>
<keyword evidence="4" id="KW-0805">Transcription regulation</keyword>
<feature type="compositionally biased region" description="Polar residues" evidence="10">
    <location>
        <begin position="336"/>
        <end position="352"/>
    </location>
</feature>
<feature type="region of interest" description="Disordered" evidence="10">
    <location>
        <begin position="1"/>
        <end position="21"/>
    </location>
</feature>
<keyword evidence="8" id="KW-0539">Nucleus</keyword>
<comment type="subcellular location">
    <subcellularLocation>
        <location evidence="1">Nucleus</location>
    </subcellularLocation>
</comment>
<dbReference type="Gene3D" id="1.10.10.10">
    <property type="entry name" value="Winged helix-like DNA-binding domain superfamily/Winged helix DNA-binding domain"/>
    <property type="match status" value="1"/>
</dbReference>
<comment type="caution">
    <text evidence="12">The sequence shown here is derived from an EMBL/GenBank/DDBJ whole genome shotgun (WGS) entry which is preliminary data.</text>
</comment>
<feature type="domain" description="HSF-type DNA-binding" evidence="11">
    <location>
        <begin position="111"/>
        <end position="238"/>
    </location>
</feature>
<comment type="similarity">
    <text evidence="9">Belongs to the HSF family.</text>
</comment>
<protein>
    <recommendedName>
        <fullName evidence="11">HSF-type DNA-binding domain-containing protein</fullName>
    </recommendedName>
</protein>
<comment type="subunit">
    <text evidence="2">Homotrimer.</text>
</comment>
<keyword evidence="13" id="KW-1185">Reference proteome</keyword>
<evidence type="ECO:0000259" key="11">
    <source>
        <dbReference type="SMART" id="SM00415"/>
    </source>
</evidence>
<dbReference type="Proteomes" id="UP000583929">
    <property type="component" value="Unassembled WGS sequence"/>
</dbReference>
<evidence type="ECO:0000256" key="3">
    <source>
        <dbReference type="ARBA" id="ARBA00022553"/>
    </source>
</evidence>
<evidence type="ECO:0000256" key="8">
    <source>
        <dbReference type="ARBA" id="ARBA00023242"/>
    </source>
</evidence>
<evidence type="ECO:0000256" key="1">
    <source>
        <dbReference type="ARBA" id="ARBA00004123"/>
    </source>
</evidence>
<evidence type="ECO:0000313" key="12">
    <source>
        <dbReference type="EMBL" id="KAF4384800.1"/>
    </source>
</evidence>
<evidence type="ECO:0000256" key="5">
    <source>
        <dbReference type="ARBA" id="ARBA00023016"/>
    </source>
</evidence>
<dbReference type="PANTHER" id="PTHR10015:SF337">
    <property type="entry name" value="HEAT STRESS TRANSCRIPTION FACTOR A-3"/>
    <property type="match status" value="1"/>
</dbReference>
<dbReference type="PANTHER" id="PTHR10015">
    <property type="entry name" value="HEAT SHOCK TRANSCRIPTION FACTOR"/>
    <property type="match status" value="1"/>
</dbReference>
<dbReference type="Pfam" id="PF00447">
    <property type="entry name" value="HSF_DNA-bind"/>
    <property type="match status" value="1"/>
</dbReference>
<name>A0A7J6GR13_CANSA</name>
<dbReference type="GO" id="GO:0000978">
    <property type="term" value="F:RNA polymerase II cis-regulatory region sequence-specific DNA binding"/>
    <property type="evidence" value="ECO:0007669"/>
    <property type="project" value="TreeGrafter"/>
</dbReference>
<keyword evidence="7" id="KW-0804">Transcription</keyword>
<feature type="region of interest" description="Disordered" evidence="10">
    <location>
        <begin position="237"/>
        <end position="263"/>
    </location>
</feature>
<proteinExistence type="inferred from homology"/>